<dbReference type="AlphaFoldDB" id="A0A8X8WSS0"/>
<dbReference type="EMBL" id="PNBA02000014">
    <property type="protein sequence ID" value="KAG6401175.1"/>
    <property type="molecule type" value="Genomic_DNA"/>
</dbReference>
<keyword evidence="4" id="KW-1185">Reference proteome</keyword>
<feature type="coiled-coil region" evidence="1">
    <location>
        <begin position="191"/>
        <end position="278"/>
    </location>
</feature>
<sequence>MREVVMEVESLKKMEESKAKERKLANLEAEVGRMRQAEADKDASLGRLMRDAREREKRIQELEGELERKSKSEASMARHLDSAMFELEESKIEIASLHEKMDGLEDLCNQISKETKGGEDARILKAKLAKAQEAEKRALKKAEHLAEEMEAVKAEWKFAMEGEDKSSKAMEDLALALKEVATESNQVKMELGLKEEEVERIKVELHQAKQEVEVHQKNEDRLRAETEETLFAWNAKEIGFVNCIKRAEEERALAQIENHKLSESLKAAENMTRSAREETYKLRDILKQAINESNAAKAAAGIARDENSLLKDCLAEKEEALHFITRENERLRISEAAAQEHVKQLKRMLTMASAEVKTDDKEEMGIVMYNDDDDHQSMKDAREFSFDIDDLSFLNEPEDPKKTEALKGSIFDTNAETPKAAEPAKGTFFRLKFLSSDDNEAGHKAGEAEEEAEGDKQGHRRSKTMFQRVGGLLTIRKSFQRKDPSIEQKATPTQTQP</sequence>
<evidence type="ECO:0008006" key="5">
    <source>
        <dbReference type="Google" id="ProtNLM"/>
    </source>
</evidence>
<feature type="region of interest" description="Disordered" evidence="2">
    <location>
        <begin position="439"/>
        <end position="497"/>
    </location>
</feature>
<reference evidence="3" key="2">
    <citation type="submission" date="2020-08" db="EMBL/GenBank/DDBJ databases">
        <title>Plant Genome Project.</title>
        <authorList>
            <person name="Zhang R.-G."/>
        </authorList>
    </citation>
    <scope>NUCLEOTIDE SEQUENCE</scope>
    <source>
        <strain evidence="3">Huo1</strain>
        <tissue evidence="3">Leaf</tissue>
    </source>
</reference>
<evidence type="ECO:0000256" key="1">
    <source>
        <dbReference type="SAM" id="Coils"/>
    </source>
</evidence>
<evidence type="ECO:0000256" key="2">
    <source>
        <dbReference type="SAM" id="MobiDB-lite"/>
    </source>
</evidence>
<dbReference type="PANTHER" id="PTHR35164">
    <property type="entry name" value="EXPRESSED PROTEIN"/>
    <property type="match status" value="1"/>
</dbReference>
<name>A0A8X8WSS0_SALSN</name>
<protein>
    <recommendedName>
        <fullName evidence="5">WEB family protein</fullName>
    </recommendedName>
</protein>
<evidence type="ECO:0000313" key="3">
    <source>
        <dbReference type="EMBL" id="KAG6401175.1"/>
    </source>
</evidence>
<comment type="caution">
    <text evidence="3">The sequence shown here is derived from an EMBL/GenBank/DDBJ whole genome shotgun (WGS) entry which is preliminary data.</text>
</comment>
<evidence type="ECO:0000313" key="4">
    <source>
        <dbReference type="Proteomes" id="UP000298416"/>
    </source>
</evidence>
<organism evidence="3">
    <name type="scientific">Salvia splendens</name>
    <name type="common">Scarlet sage</name>
    <dbReference type="NCBI Taxonomy" id="180675"/>
    <lineage>
        <taxon>Eukaryota</taxon>
        <taxon>Viridiplantae</taxon>
        <taxon>Streptophyta</taxon>
        <taxon>Embryophyta</taxon>
        <taxon>Tracheophyta</taxon>
        <taxon>Spermatophyta</taxon>
        <taxon>Magnoliopsida</taxon>
        <taxon>eudicotyledons</taxon>
        <taxon>Gunneridae</taxon>
        <taxon>Pentapetalae</taxon>
        <taxon>asterids</taxon>
        <taxon>lamiids</taxon>
        <taxon>Lamiales</taxon>
        <taxon>Lamiaceae</taxon>
        <taxon>Nepetoideae</taxon>
        <taxon>Mentheae</taxon>
        <taxon>Salviinae</taxon>
        <taxon>Salvia</taxon>
        <taxon>Salvia subgen. Calosphace</taxon>
        <taxon>core Calosphace</taxon>
    </lineage>
</organism>
<dbReference type="OrthoDB" id="774313at2759"/>
<keyword evidence="1" id="KW-0175">Coiled coil</keyword>
<dbReference type="Proteomes" id="UP000298416">
    <property type="component" value="Unassembled WGS sequence"/>
</dbReference>
<dbReference type="PANTHER" id="PTHR35164:SF9">
    <property type="entry name" value="EXPRESSED PROTEIN"/>
    <property type="match status" value="1"/>
</dbReference>
<proteinExistence type="predicted"/>
<feature type="compositionally biased region" description="Polar residues" evidence="2">
    <location>
        <begin position="488"/>
        <end position="497"/>
    </location>
</feature>
<accession>A0A8X8WSS0</accession>
<gene>
    <name evidence="3" type="ORF">SASPL_138021</name>
</gene>
<feature type="coiled-coil region" evidence="1">
    <location>
        <begin position="10"/>
        <end position="155"/>
    </location>
</feature>
<reference evidence="3" key="1">
    <citation type="submission" date="2018-01" db="EMBL/GenBank/DDBJ databases">
        <authorList>
            <person name="Mao J.F."/>
        </authorList>
    </citation>
    <scope>NUCLEOTIDE SEQUENCE</scope>
    <source>
        <strain evidence="3">Huo1</strain>
        <tissue evidence="3">Leaf</tissue>
    </source>
</reference>